<evidence type="ECO:0000256" key="1">
    <source>
        <dbReference type="ARBA" id="ARBA00004141"/>
    </source>
</evidence>
<evidence type="ECO:0000256" key="4">
    <source>
        <dbReference type="ARBA" id="ARBA00022989"/>
    </source>
</evidence>
<evidence type="ECO:0000256" key="3">
    <source>
        <dbReference type="ARBA" id="ARBA00022692"/>
    </source>
</evidence>
<dbReference type="Proteomes" id="UP000030748">
    <property type="component" value="Unassembled WGS sequence"/>
</dbReference>
<evidence type="ECO:0000313" key="8">
    <source>
        <dbReference type="Proteomes" id="UP000030748"/>
    </source>
</evidence>
<dbReference type="PANTHER" id="PTHR46285:SF13">
    <property type="entry name" value="OS02G0167775 PROTEIN"/>
    <property type="match status" value="1"/>
</dbReference>
<feature type="transmembrane region" description="Helical" evidence="6">
    <location>
        <begin position="51"/>
        <end position="75"/>
    </location>
</feature>
<evidence type="ECO:0000256" key="6">
    <source>
        <dbReference type="SAM" id="Phobius"/>
    </source>
</evidence>
<evidence type="ECO:0000256" key="2">
    <source>
        <dbReference type="ARBA" id="ARBA00006948"/>
    </source>
</evidence>
<comment type="subcellular location">
    <subcellularLocation>
        <location evidence="1">Membrane</location>
        <topology evidence="1">Multi-pass membrane protein</topology>
    </subcellularLocation>
</comment>
<dbReference type="eggNOG" id="ENOG502QS1R">
    <property type="taxonomic scope" value="Eukaryota"/>
</dbReference>
<dbReference type="PhylomeDB" id="A0A022RQ82"/>
<dbReference type="GO" id="GO:0016020">
    <property type="term" value="C:membrane"/>
    <property type="evidence" value="ECO:0007669"/>
    <property type="project" value="UniProtKB-SubCell"/>
</dbReference>
<keyword evidence="3 6" id="KW-0812">Transmembrane</keyword>
<keyword evidence="4 6" id="KW-1133">Transmembrane helix</keyword>
<keyword evidence="8" id="KW-1185">Reference proteome</keyword>
<accession>A0A022RQ82</accession>
<dbReference type="AlphaFoldDB" id="A0A022RQ82"/>
<gene>
    <name evidence="7" type="ORF">MIMGU_mgv1a011285mg</name>
</gene>
<comment type="similarity">
    <text evidence="2">Belongs to the TMEM45 family.</text>
</comment>
<organism evidence="7 8">
    <name type="scientific">Erythranthe guttata</name>
    <name type="common">Yellow monkey flower</name>
    <name type="synonym">Mimulus guttatus</name>
    <dbReference type="NCBI Taxonomy" id="4155"/>
    <lineage>
        <taxon>Eukaryota</taxon>
        <taxon>Viridiplantae</taxon>
        <taxon>Streptophyta</taxon>
        <taxon>Embryophyta</taxon>
        <taxon>Tracheophyta</taxon>
        <taxon>Spermatophyta</taxon>
        <taxon>Magnoliopsida</taxon>
        <taxon>eudicotyledons</taxon>
        <taxon>Gunneridae</taxon>
        <taxon>Pentapetalae</taxon>
        <taxon>asterids</taxon>
        <taxon>lamiids</taxon>
        <taxon>Lamiales</taxon>
        <taxon>Phrymaceae</taxon>
        <taxon>Erythranthe</taxon>
    </lineage>
</organism>
<evidence type="ECO:0000313" key="7">
    <source>
        <dbReference type="EMBL" id="EYU42647.1"/>
    </source>
</evidence>
<feature type="transmembrane region" description="Helical" evidence="6">
    <location>
        <begin position="175"/>
        <end position="199"/>
    </location>
</feature>
<proteinExistence type="inferred from homology"/>
<feature type="transmembrane region" description="Helical" evidence="6">
    <location>
        <begin position="87"/>
        <end position="105"/>
    </location>
</feature>
<protein>
    <recommendedName>
        <fullName evidence="9">Transmembrane protein 45B</fullName>
    </recommendedName>
</protein>
<keyword evidence="5 6" id="KW-0472">Membrane</keyword>
<dbReference type="EMBL" id="KI630281">
    <property type="protein sequence ID" value="EYU42647.1"/>
    <property type="molecule type" value="Genomic_DNA"/>
</dbReference>
<dbReference type="PANTHER" id="PTHR46285">
    <property type="entry name" value="PROTEINASE INHIBITOR I4, SERPIN (DUF716)-RELATED"/>
    <property type="match status" value="1"/>
</dbReference>
<dbReference type="InterPro" id="IPR006904">
    <property type="entry name" value="DUF716"/>
</dbReference>
<sequence length="287" mass="32185">MGTFVGHLVPGLALVFLGLWHTINTIRSYFLKGSNKFVLKFWYPLKTPFCILANLDLILVLSFSLFAILIQIFDIQNLRFSFKLDSIEHATIFLQLLIFSSFSLFTELTRLTESMSCVSGILAASVFGQELFLLHYHSTDHVGLEGHYHWLMQLIVCVSFLAALYAAASPTSFPPALILSLSVVFQGCWFINMGFVLWVPDFAPRGCDSLRGEAVVCGTHEADVRARALANLQFCWIFSSILIFVASMCIAFGRQCTSRRESIEYEQLSSPGPRDPLSTVGFKQIQL</sequence>
<feature type="transmembrane region" description="Helical" evidence="6">
    <location>
        <begin position="148"/>
        <end position="168"/>
    </location>
</feature>
<evidence type="ECO:0008006" key="9">
    <source>
        <dbReference type="Google" id="ProtNLM"/>
    </source>
</evidence>
<reference evidence="7 8" key="1">
    <citation type="journal article" date="2013" name="Proc. Natl. Acad. Sci. U.S.A.">
        <title>Fine-scale variation in meiotic recombination in Mimulus inferred from population shotgun sequencing.</title>
        <authorList>
            <person name="Hellsten U."/>
            <person name="Wright K.M."/>
            <person name="Jenkins J."/>
            <person name="Shu S."/>
            <person name="Yuan Y."/>
            <person name="Wessler S.R."/>
            <person name="Schmutz J."/>
            <person name="Willis J.H."/>
            <person name="Rokhsar D.S."/>
        </authorList>
    </citation>
    <scope>NUCLEOTIDE SEQUENCE [LARGE SCALE GENOMIC DNA]</scope>
    <source>
        <strain evidence="8">cv. DUN x IM62</strain>
    </source>
</reference>
<name>A0A022RQ82_ERYGU</name>
<dbReference type="Pfam" id="PF04819">
    <property type="entry name" value="DUF716"/>
    <property type="match status" value="1"/>
</dbReference>
<evidence type="ECO:0000256" key="5">
    <source>
        <dbReference type="ARBA" id="ARBA00023136"/>
    </source>
</evidence>
<feature type="transmembrane region" description="Helical" evidence="6">
    <location>
        <begin position="117"/>
        <end position="136"/>
    </location>
</feature>
<feature type="transmembrane region" description="Helical" evidence="6">
    <location>
        <begin position="230"/>
        <end position="253"/>
    </location>
</feature>
<feature type="transmembrane region" description="Helical" evidence="6">
    <location>
        <begin position="12"/>
        <end position="30"/>
    </location>
</feature>